<evidence type="ECO:0000256" key="1">
    <source>
        <dbReference type="SAM" id="Phobius"/>
    </source>
</evidence>
<evidence type="ECO:0000313" key="2">
    <source>
        <dbReference type="EMBL" id="AWN40661.1"/>
    </source>
</evidence>
<proteinExistence type="predicted"/>
<keyword evidence="1" id="KW-0472">Membrane</keyword>
<dbReference type="RefSeq" id="WP_109888999.1">
    <property type="nucleotide sequence ID" value="NZ_CP029550.1"/>
</dbReference>
<organism evidence="2 3">
    <name type="scientific">Methylobacterium durans</name>
    <dbReference type="NCBI Taxonomy" id="2202825"/>
    <lineage>
        <taxon>Bacteria</taxon>
        <taxon>Pseudomonadati</taxon>
        <taxon>Pseudomonadota</taxon>
        <taxon>Alphaproteobacteria</taxon>
        <taxon>Hyphomicrobiales</taxon>
        <taxon>Methylobacteriaceae</taxon>
        <taxon>Methylobacterium</taxon>
    </lineage>
</organism>
<keyword evidence="3" id="KW-1185">Reference proteome</keyword>
<dbReference type="AlphaFoldDB" id="A0A2U8W4W1"/>
<dbReference type="EMBL" id="CP029550">
    <property type="protein sequence ID" value="AWN40661.1"/>
    <property type="molecule type" value="Genomic_DNA"/>
</dbReference>
<gene>
    <name evidence="2" type="ORF">DK389_09130</name>
</gene>
<feature type="transmembrane region" description="Helical" evidence="1">
    <location>
        <begin position="39"/>
        <end position="58"/>
    </location>
</feature>
<name>A0A2U8W4W1_9HYPH</name>
<protein>
    <submittedName>
        <fullName evidence="2">Uncharacterized protein</fullName>
    </submittedName>
</protein>
<reference evidence="3" key="1">
    <citation type="submission" date="2018-05" db="EMBL/GenBank/DDBJ databases">
        <title>Complete Genome Sequence of Methylobacterium sp. 17SD2-17.</title>
        <authorList>
            <person name="Srinivasan S."/>
        </authorList>
    </citation>
    <scope>NUCLEOTIDE SEQUENCE [LARGE SCALE GENOMIC DNA]</scope>
    <source>
        <strain evidence="3">17SD2-17</strain>
    </source>
</reference>
<sequence>MLQPSARPLAALILLAFVVAVIAAVATLRHSLPWYTGLALFYAGVAAAELAYLALCLVRDPGRRSPAQGGRKTAA</sequence>
<accession>A0A2U8W4W1</accession>
<keyword evidence="1" id="KW-0812">Transmembrane</keyword>
<keyword evidence="1" id="KW-1133">Transmembrane helix</keyword>
<dbReference type="Proteomes" id="UP000245926">
    <property type="component" value="Chromosome"/>
</dbReference>
<dbReference type="KEGG" id="mets:DK389_09130"/>
<evidence type="ECO:0000313" key="3">
    <source>
        <dbReference type="Proteomes" id="UP000245926"/>
    </source>
</evidence>